<evidence type="ECO:0000256" key="3">
    <source>
        <dbReference type="ARBA" id="ARBA00022692"/>
    </source>
</evidence>
<keyword evidence="4 7" id="KW-1133">Transmembrane helix</keyword>
<feature type="transmembrane region" description="Helical" evidence="7">
    <location>
        <begin position="136"/>
        <end position="158"/>
    </location>
</feature>
<keyword evidence="5 7" id="KW-0472">Membrane</keyword>
<feature type="transmembrane region" description="Helical" evidence="7">
    <location>
        <begin position="211"/>
        <end position="231"/>
    </location>
</feature>
<sequence>MKIPDIISIIKGWVAEWRAYLAEFLGTFVFVLIASLAVVVESLYGGLGILGIALAIGFSYAALVFASVHLAGGFLNPALTLALWLSQKLSGTKTVFFIIFQVLASFAAGGVLLLIFGANALQFGLGGPVLGINVSLQVAVLTEALMTAGLVFVTFATMVDRGGPVSFGPLVLGLILVGETIAALPISGAAFNPARAIGPAVLAKSVDSLAVWIIGPLLGSLVGVVYSLLFLKKSKR</sequence>
<dbReference type="PRINTS" id="PR00783">
    <property type="entry name" value="MINTRINSICP"/>
</dbReference>
<dbReference type="GO" id="GO:0005886">
    <property type="term" value="C:plasma membrane"/>
    <property type="evidence" value="ECO:0007669"/>
    <property type="project" value="TreeGrafter"/>
</dbReference>
<dbReference type="InterPro" id="IPR000425">
    <property type="entry name" value="MIP"/>
</dbReference>
<organism evidence="8 9">
    <name type="scientific">Candidatus Curtissbacteria bacterium RIFCSPHIGHO2_01_FULL_41_13</name>
    <dbReference type="NCBI Taxonomy" id="1797745"/>
    <lineage>
        <taxon>Bacteria</taxon>
        <taxon>Candidatus Curtissiibacteriota</taxon>
    </lineage>
</organism>
<comment type="caution">
    <text evidence="8">The sequence shown here is derived from an EMBL/GenBank/DDBJ whole genome shotgun (WGS) entry which is preliminary data.</text>
</comment>
<feature type="transmembrane region" description="Helical" evidence="7">
    <location>
        <begin position="95"/>
        <end position="116"/>
    </location>
</feature>
<evidence type="ECO:0000256" key="7">
    <source>
        <dbReference type="SAM" id="Phobius"/>
    </source>
</evidence>
<evidence type="ECO:0000313" key="9">
    <source>
        <dbReference type="Proteomes" id="UP000177069"/>
    </source>
</evidence>
<dbReference type="Gene3D" id="1.20.1080.10">
    <property type="entry name" value="Glycerol uptake facilitator protein"/>
    <property type="match status" value="1"/>
</dbReference>
<reference evidence="8 9" key="1">
    <citation type="journal article" date="2016" name="Nat. Commun.">
        <title>Thousands of microbial genomes shed light on interconnected biogeochemical processes in an aquifer system.</title>
        <authorList>
            <person name="Anantharaman K."/>
            <person name="Brown C.T."/>
            <person name="Hug L.A."/>
            <person name="Sharon I."/>
            <person name="Castelle C.J."/>
            <person name="Probst A.J."/>
            <person name="Thomas B.C."/>
            <person name="Singh A."/>
            <person name="Wilkins M.J."/>
            <person name="Karaoz U."/>
            <person name="Brodie E.L."/>
            <person name="Williams K.H."/>
            <person name="Hubbard S.S."/>
            <person name="Banfield J.F."/>
        </authorList>
    </citation>
    <scope>NUCLEOTIDE SEQUENCE [LARGE SCALE GENOMIC DNA]</scope>
</reference>
<dbReference type="InterPro" id="IPR034294">
    <property type="entry name" value="Aquaporin_transptr"/>
</dbReference>
<evidence type="ECO:0000256" key="5">
    <source>
        <dbReference type="ARBA" id="ARBA00023136"/>
    </source>
</evidence>
<dbReference type="EMBL" id="MFBA01000035">
    <property type="protein sequence ID" value="OGD85165.1"/>
    <property type="molecule type" value="Genomic_DNA"/>
</dbReference>
<evidence type="ECO:0000256" key="2">
    <source>
        <dbReference type="ARBA" id="ARBA00006175"/>
    </source>
</evidence>
<dbReference type="InterPro" id="IPR023271">
    <property type="entry name" value="Aquaporin-like"/>
</dbReference>
<accession>A0A1F5FZZ9</accession>
<evidence type="ECO:0000256" key="4">
    <source>
        <dbReference type="ARBA" id="ARBA00022989"/>
    </source>
</evidence>
<dbReference type="GO" id="GO:0015250">
    <property type="term" value="F:water channel activity"/>
    <property type="evidence" value="ECO:0007669"/>
    <property type="project" value="TreeGrafter"/>
</dbReference>
<comment type="similarity">
    <text evidence="2 6">Belongs to the MIP/aquaporin (TC 1.A.8) family.</text>
</comment>
<name>A0A1F5FZZ9_9BACT</name>
<evidence type="ECO:0000256" key="6">
    <source>
        <dbReference type="RuleBase" id="RU000477"/>
    </source>
</evidence>
<proteinExistence type="inferred from homology"/>
<evidence type="ECO:0000313" key="8">
    <source>
        <dbReference type="EMBL" id="OGD85165.1"/>
    </source>
</evidence>
<keyword evidence="6" id="KW-0813">Transport</keyword>
<evidence type="ECO:0000256" key="1">
    <source>
        <dbReference type="ARBA" id="ARBA00004141"/>
    </source>
</evidence>
<dbReference type="SUPFAM" id="SSF81338">
    <property type="entry name" value="Aquaporin-like"/>
    <property type="match status" value="1"/>
</dbReference>
<evidence type="ECO:0008006" key="10">
    <source>
        <dbReference type="Google" id="ProtNLM"/>
    </source>
</evidence>
<dbReference type="PANTHER" id="PTHR19139">
    <property type="entry name" value="AQUAPORIN TRANSPORTER"/>
    <property type="match status" value="1"/>
</dbReference>
<keyword evidence="3 6" id="KW-0812">Transmembrane</keyword>
<protein>
    <recommendedName>
        <fullName evidence="10">Aquaporin</fullName>
    </recommendedName>
</protein>
<gene>
    <name evidence="8" type="ORF">A2696_00280</name>
</gene>
<feature type="transmembrane region" description="Helical" evidence="7">
    <location>
        <begin position="46"/>
        <end position="75"/>
    </location>
</feature>
<dbReference type="AlphaFoldDB" id="A0A1F5FZZ9"/>
<feature type="transmembrane region" description="Helical" evidence="7">
    <location>
        <begin position="170"/>
        <end position="191"/>
    </location>
</feature>
<dbReference type="PANTHER" id="PTHR19139:SF199">
    <property type="entry name" value="MIP17260P"/>
    <property type="match status" value="1"/>
</dbReference>
<feature type="transmembrane region" description="Helical" evidence="7">
    <location>
        <begin position="20"/>
        <end position="40"/>
    </location>
</feature>
<comment type="subcellular location">
    <subcellularLocation>
        <location evidence="1">Membrane</location>
        <topology evidence="1">Multi-pass membrane protein</topology>
    </subcellularLocation>
</comment>
<dbReference type="Pfam" id="PF00230">
    <property type="entry name" value="MIP"/>
    <property type="match status" value="1"/>
</dbReference>
<dbReference type="Proteomes" id="UP000177069">
    <property type="component" value="Unassembled WGS sequence"/>
</dbReference>